<organism evidence="4 5">
    <name type="scientific">Reticulomyxa filosa</name>
    <dbReference type="NCBI Taxonomy" id="46433"/>
    <lineage>
        <taxon>Eukaryota</taxon>
        <taxon>Sar</taxon>
        <taxon>Rhizaria</taxon>
        <taxon>Retaria</taxon>
        <taxon>Foraminifera</taxon>
        <taxon>Monothalamids</taxon>
        <taxon>Reticulomyxidae</taxon>
        <taxon>Reticulomyxa</taxon>
    </lineage>
</organism>
<gene>
    <name evidence="4" type="ORF">RFI_06038</name>
</gene>
<comment type="caution">
    <text evidence="4">The sequence shown here is derived from an EMBL/GenBank/DDBJ whole genome shotgun (WGS) entry which is preliminary data.</text>
</comment>
<keyword evidence="3" id="KW-0472">Membrane</keyword>
<feature type="transmembrane region" description="Helical" evidence="3">
    <location>
        <begin position="309"/>
        <end position="330"/>
    </location>
</feature>
<protein>
    <submittedName>
        <fullName evidence="4">Uncharacterized protein</fullName>
    </submittedName>
</protein>
<dbReference type="AlphaFoldDB" id="X6NYK6"/>
<reference evidence="4 5" key="1">
    <citation type="journal article" date="2013" name="Curr. Biol.">
        <title>The Genome of the Foraminiferan Reticulomyxa filosa.</title>
        <authorList>
            <person name="Glockner G."/>
            <person name="Hulsmann N."/>
            <person name="Schleicher M."/>
            <person name="Noegel A.A."/>
            <person name="Eichinger L."/>
            <person name="Gallinger C."/>
            <person name="Pawlowski J."/>
            <person name="Sierra R."/>
            <person name="Euteneuer U."/>
            <person name="Pillet L."/>
            <person name="Moustafa A."/>
            <person name="Platzer M."/>
            <person name="Groth M."/>
            <person name="Szafranski K."/>
            <person name="Schliwa M."/>
        </authorList>
    </citation>
    <scope>NUCLEOTIDE SEQUENCE [LARGE SCALE GENOMIC DNA]</scope>
</reference>
<keyword evidence="3" id="KW-0812">Transmembrane</keyword>
<evidence type="ECO:0000256" key="1">
    <source>
        <dbReference type="SAM" id="Coils"/>
    </source>
</evidence>
<keyword evidence="5" id="KW-1185">Reference proteome</keyword>
<proteinExistence type="predicted"/>
<name>X6NYK6_RETFI</name>
<sequence length="482" mass="55066">MTEKDKSEQNEEEELTTFLQKHNVKNPTLIVSKLGVGLSDLLEYREKDLELKGEGQIYHNTYTNVYDIFKKKELNECFEGDAKIRVGGGGGKKKKKVPSLMHTDICKEAGIGALQRADLIKALRNVPESCVYRDWNKTYVVVVVEKDQEKMNRLQEKYKHISMSVNKLETAMAGLEENSNGCKQKVEKAFDDLVNNIRSYEKDLLLKIDLYKNDKKEILSKQLSQLQFLQQKVKSLSDALTECMTNPKLEAKQRKGYISKLLEDPLIDQMKWDDTLAVSTSIHVNTDFEALLQVEFWDILFKQLISVYVYVYIMYIYIIYIYIYICIVILENNSVKLNKTTVKYSKGNNPMPCVCLQWTDDIHDIWKGKCVLEVEMKSVSKKKKKDNEIDEKKSNDIENTNASSSSSISIGSASASASASVSAITAAVTGWAKVADILCHENKSNTAVIKHDSFRISDQYLFRMRGCFTNRISFTPYSNVQL</sequence>
<feature type="coiled-coil region" evidence="1">
    <location>
        <begin position="151"/>
        <end position="239"/>
    </location>
</feature>
<dbReference type="Proteomes" id="UP000023152">
    <property type="component" value="Unassembled WGS sequence"/>
</dbReference>
<dbReference type="EMBL" id="ASPP01005141">
    <property type="protein sequence ID" value="ETO31081.1"/>
    <property type="molecule type" value="Genomic_DNA"/>
</dbReference>
<keyword evidence="1" id="KW-0175">Coiled coil</keyword>
<evidence type="ECO:0000256" key="2">
    <source>
        <dbReference type="SAM" id="MobiDB-lite"/>
    </source>
</evidence>
<feature type="non-terminal residue" evidence="4">
    <location>
        <position position="482"/>
    </location>
</feature>
<evidence type="ECO:0000313" key="5">
    <source>
        <dbReference type="Proteomes" id="UP000023152"/>
    </source>
</evidence>
<keyword evidence="3" id="KW-1133">Transmembrane helix</keyword>
<feature type="compositionally biased region" description="Basic and acidic residues" evidence="2">
    <location>
        <begin position="385"/>
        <end position="396"/>
    </location>
</feature>
<evidence type="ECO:0000256" key="3">
    <source>
        <dbReference type="SAM" id="Phobius"/>
    </source>
</evidence>
<evidence type="ECO:0000313" key="4">
    <source>
        <dbReference type="EMBL" id="ETO31081.1"/>
    </source>
</evidence>
<feature type="region of interest" description="Disordered" evidence="2">
    <location>
        <begin position="385"/>
        <end position="406"/>
    </location>
</feature>
<accession>X6NYK6</accession>